<dbReference type="AlphaFoldDB" id="A0A8J7DYB5"/>
<organism evidence="1 2">
    <name type="scientific">Lusitaniella coriacea LEGE 07157</name>
    <dbReference type="NCBI Taxonomy" id="945747"/>
    <lineage>
        <taxon>Bacteria</taxon>
        <taxon>Bacillati</taxon>
        <taxon>Cyanobacteriota</taxon>
        <taxon>Cyanophyceae</taxon>
        <taxon>Spirulinales</taxon>
        <taxon>Lusitaniellaceae</taxon>
        <taxon>Lusitaniella</taxon>
    </lineage>
</organism>
<keyword evidence="2" id="KW-1185">Reference proteome</keyword>
<comment type="caution">
    <text evidence="1">The sequence shown here is derived from an EMBL/GenBank/DDBJ whole genome shotgun (WGS) entry which is preliminary data.</text>
</comment>
<protein>
    <submittedName>
        <fullName evidence="1">VOC family protein</fullName>
    </submittedName>
</protein>
<dbReference type="Proteomes" id="UP000654482">
    <property type="component" value="Unassembled WGS sequence"/>
</dbReference>
<dbReference type="EMBL" id="JADEWZ010000024">
    <property type="protein sequence ID" value="MBE9117365.1"/>
    <property type="molecule type" value="Genomic_DNA"/>
</dbReference>
<evidence type="ECO:0000313" key="1">
    <source>
        <dbReference type="EMBL" id="MBE9117365.1"/>
    </source>
</evidence>
<gene>
    <name evidence="1" type="ORF">IQ249_15810</name>
</gene>
<name>A0A8J7DYB5_9CYAN</name>
<dbReference type="Gene3D" id="3.10.180.10">
    <property type="entry name" value="2,3-Dihydroxybiphenyl 1,2-Dioxygenase, domain 1"/>
    <property type="match status" value="1"/>
</dbReference>
<dbReference type="InterPro" id="IPR029068">
    <property type="entry name" value="Glyas_Bleomycin-R_OHBP_Dase"/>
</dbReference>
<dbReference type="SUPFAM" id="SSF54593">
    <property type="entry name" value="Glyoxalase/Bleomycin resistance protein/Dihydroxybiphenyl dioxygenase"/>
    <property type="match status" value="1"/>
</dbReference>
<dbReference type="RefSeq" id="WP_194030454.1">
    <property type="nucleotide sequence ID" value="NZ_JADEWZ010000024.1"/>
</dbReference>
<sequence length="124" mass="13776">MSDLPKLGNISPLIPAGEDVSAAIAFYEKLGFKMTHKEGDPPHMAIVERDSAVLFLVRNGDKNLANGTSLRIQVTGIEQLYRQMQEYIAPKGHLETKPWGPKEFVILDLAGVCLTFYEFSSNTH</sequence>
<proteinExistence type="predicted"/>
<accession>A0A8J7DYB5</accession>
<evidence type="ECO:0000313" key="2">
    <source>
        <dbReference type="Proteomes" id="UP000654482"/>
    </source>
</evidence>
<reference evidence="1" key="1">
    <citation type="submission" date="2020-10" db="EMBL/GenBank/DDBJ databases">
        <authorList>
            <person name="Castelo-Branco R."/>
            <person name="Eusebio N."/>
            <person name="Adriana R."/>
            <person name="Vieira A."/>
            <person name="Brugerolle De Fraissinette N."/>
            <person name="Rezende De Castro R."/>
            <person name="Schneider M.P."/>
            <person name="Vasconcelos V."/>
            <person name="Leao P.N."/>
        </authorList>
    </citation>
    <scope>NUCLEOTIDE SEQUENCE</scope>
    <source>
        <strain evidence="1">LEGE 07157</strain>
    </source>
</reference>